<dbReference type="Gene3D" id="3.60.21.10">
    <property type="match status" value="1"/>
</dbReference>
<dbReference type="SUPFAM" id="SSF56300">
    <property type="entry name" value="Metallo-dependent phosphatases"/>
    <property type="match status" value="1"/>
</dbReference>
<dbReference type="Proteomes" id="UP001143463">
    <property type="component" value="Unassembled WGS sequence"/>
</dbReference>
<dbReference type="EMBL" id="BSFQ01000004">
    <property type="protein sequence ID" value="GLL10457.1"/>
    <property type="molecule type" value="Genomic_DNA"/>
</dbReference>
<dbReference type="InterPro" id="IPR029052">
    <property type="entry name" value="Metallo-depent_PP-like"/>
</dbReference>
<feature type="domain" description="Calcineurin-like phosphoesterase" evidence="1">
    <location>
        <begin position="22"/>
        <end position="255"/>
    </location>
</feature>
<evidence type="ECO:0000313" key="3">
    <source>
        <dbReference type="Proteomes" id="UP001143463"/>
    </source>
</evidence>
<sequence length="306" mass="34135">MLPRVAAQGILSGSARSGGVSRLLAVSDLHVRYPENRAVAEGLTGDPGDWLIVAGDVAEQVGDTVATLADLAARFAKVIWVPGNHELWTRTKDPVDLRGEHRYRHLVERCRELGVLTPEDPFPVWEGEGGPVVVAPLFLLYDYSFLPVGTTTSEEGLAAAYNAGVVCTDEHLLYSEPHPSREAWCAARVAETRLRLDALDPELPTILVNHWPLTRLPTEVLRYPEFALWCGTTATADWHVRYRAQAVVYGHLHIPRVIYEDGVRFVEASLGYPREWRPREERHGHPADVLPRQVLPVPAEDFGVRR</sequence>
<keyword evidence="3" id="KW-1185">Reference proteome</keyword>
<proteinExistence type="predicted"/>
<dbReference type="PANTHER" id="PTHR36492:SF2">
    <property type="entry name" value="[ACYL-CARRIER-PROTEIN] PHOSPHODIESTERASE PPTH"/>
    <property type="match status" value="1"/>
</dbReference>
<dbReference type="PANTHER" id="PTHR36492">
    <property type="match status" value="1"/>
</dbReference>
<evidence type="ECO:0000313" key="2">
    <source>
        <dbReference type="EMBL" id="GLL10457.1"/>
    </source>
</evidence>
<accession>A0A9W6KYI7</accession>
<reference evidence="2" key="1">
    <citation type="journal article" date="2014" name="Int. J. Syst. Evol. Microbiol.">
        <title>Complete genome sequence of Corynebacterium casei LMG S-19264T (=DSM 44701T), isolated from a smear-ripened cheese.</title>
        <authorList>
            <consortium name="US DOE Joint Genome Institute (JGI-PGF)"/>
            <person name="Walter F."/>
            <person name="Albersmeier A."/>
            <person name="Kalinowski J."/>
            <person name="Ruckert C."/>
        </authorList>
    </citation>
    <scope>NUCLEOTIDE SEQUENCE</scope>
    <source>
        <strain evidence="2">VKM Ac-1069</strain>
    </source>
</reference>
<gene>
    <name evidence="2" type="ORF">GCM10017577_15970</name>
</gene>
<dbReference type="CDD" id="cd00838">
    <property type="entry name" value="MPP_superfamily"/>
    <property type="match status" value="1"/>
</dbReference>
<reference evidence="2" key="2">
    <citation type="submission" date="2023-01" db="EMBL/GenBank/DDBJ databases">
        <authorList>
            <person name="Sun Q."/>
            <person name="Evtushenko L."/>
        </authorList>
    </citation>
    <scope>NUCLEOTIDE SEQUENCE</scope>
    <source>
        <strain evidence="2">VKM Ac-1069</strain>
    </source>
</reference>
<name>A0A9W6KYI7_9PSEU</name>
<evidence type="ECO:0000259" key="1">
    <source>
        <dbReference type="Pfam" id="PF00149"/>
    </source>
</evidence>
<comment type="caution">
    <text evidence="2">The sequence shown here is derived from an EMBL/GenBank/DDBJ whole genome shotgun (WGS) entry which is preliminary data.</text>
</comment>
<dbReference type="GO" id="GO:0016787">
    <property type="term" value="F:hydrolase activity"/>
    <property type="evidence" value="ECO:0007669"/>
    <property type="project" value="InterPro"/>
</dbReference>
<organism evidence="2 3">
    <name type="scientific">Pseudonocardia halophobica</name>
    <dbReference type="NCBI Taxonomy" id="29401"/>
    <lineage>
        <taxon>Bacteria</taxon>
        <taxon>Bacillati</taxon>
        <taxon>Actinomycetota</taxon>
        <taxon>Actinomycetes</taxon>
        <taxon>Pseudonocardiales</taxon>
        <taxon>Pseudonocardiaceae</taxon>
        <taxon>Pseudonocardia</taxon>
    </lineage>
</organism>
<dbReference type="AlphaFoldDB" id="A0A9W6KYI7"/>
<dbReference type="InterPro" id="IPR004843">
    <property type="entry name" value="Calcineurin-like_PHP"/>
</dbReference>
<protein>
    <submittedName>
        <fullName evidence="2">Metallophosphoesterase</fullName>
    </submittedName>
</protein>
<dbReference type="Pfam" id="PF00149">
    <property type="entry name" value="Metallophos"/>
    <property type="match status" value="1"/>
</dbReference>
<dbReference type="InterPro" id="IPR052963">
    <property type="entry name" value="Pantetheine_PDE"/>
</dbReference>